<feature type="transmembrane region" description="Helical" evidence="9">
    <location>
        <begin position="136"/>
        <end position="155"/>
    </location>
</feature>
<dbReference type="CDD" id="cd13123">
    <property type="entry name" value="MATE_MurJ_like"/>
    <property type="match status" value="1"/>
</dbReference>
<keyword evidence="4 9" id="KW-0812">Transmembrane</keyword>
<feature type="transmembrane region" description="Helical" evidence="9">
    <location>
        <begin position="251"/>
        <end position="271"/>
    </location>
</feature>
<evidence type="ECO:0000256" key="6">
    <source>
        <dbReference type="ARBA" id="ARBA00022984"/>
    </source>
</evidence>
<keyword evidence="7 9" id="KW-1133">Transmembrane helix</keyword>
<evidence type="ECO:0000256" key="3">
    <source>
        <dbReference type="ARBA" id="ARBA00022475"/>
    </source>
</evidence>
<evidence type="ECO:0000256" key="8">
    <source>
        <dbReference type="ARBA" id="ARBA00023136"/>
    </source>
</evidence>
<feature type="transmembrane region" description="Helical" evidence="9">
    <location>
        <begin position="386"/>
        <end position="408"/>
    </location>
</feature>
<gene>
    <name evidence="10" type="primary">murJ</name>
    <name evidence="10" type="ORF">ABT211_41530</name>
</gene>
<keyword evidence="11" id="KW-1185">Reference proteome</keyword>
<dbReference type="PANTHER" id="PTHR43549">
    <property type="entry name" value="MULTIDRUG RESISTANCE PROTEIN YPNP-RELATED"/>
    <property type="match status" value="1"/>
</dbReference>
<feature type="transmembrane region" description="Helical" evidence="9">
    <location>
        <begin position="479"/>
        <end position="500"/>
    </location>
</feature>
<dbReference type="NCBIfam" id="TIGR01695">
    <property type="entry name" value="murJ_mviN"/>
    <property type="match status" value="1"/>
</dbReference>
<organism evidence="10 11">
    <name type="scientific">Streptomyces sp. 900105755</name>
    <dbReference type="NCBI Taxonomy" id="3154389"/>
    <lineage>
        <taxon>Bacteria</taxon>
        <taxon>Bacillati</taxon>
        <taxon>Actinomycetota</taxon>
        <taxon>Actinomycetes</taxon>
        <taxon>Kitasatosporales</taxon>
        <taxon>Streptomycetaceae</taxon>
        <taxon>Streptomyces</taxon>
    </lineage>
</organism>
<keyword evidence="2" id="KW-0813">Transport</keyword>
<dbReference type="InterPro" id="IPR004268">
    <property type="entry name" value="MurJ"/>
</dbReference>
<proteinExistence type="predicted"/>
<reference evidence="10 11" key="1">
    <citation type="submission" date="2024-06" db="EMBL/GenBank/DDBJ databases">
        <title>The Natural Products Discovery Center: Release of the First 8490 Sequenced Strains for Exploring Actinobacteria Biosynthetic Diversity.</title>
        <authorList>
            <person name="Kalkreuter E."/>
            <person name="Kautsar S.A."/>
            <person name="Yang D."/>
            <person name="Bader C.D."/>
            <person name="Teijaro C.N."/>
            <person name="Fluegel L."/>
            <person name="Davis C.M."/>
            <person name="Simpson J.R."/>
            <person name="Lauterbach L."/>
            <person name="Steele A.D."/>
            <person name="Gui C."/>
            <person name="Meng S."/>
            <person name="Li G."/>
            <person name="Viehrig K."/>
            <person name="Ye F."/>
            <person name="Su P."/>
            <person name="Kiefer A.F."/>
            <person name="Nichols A."/>
            <person name="Cepeda A.J."/>
            <person name="Yan W."/>
            <person name="Fan B."/>
            <person name="Jiang Y."/>
            <person name="Adhikari A."/>
            <person name="Zheng C.-J."/>
            <person name="Schuster L."/>
            <person name="Cowan T.M."/>
            <person name="Smanski M.J."/>
            <person name="Chevrette M.G."/>
            <person name="De Carvalho L.P.S."/>
            <person name="Shen B."/>
        </authorList>
    </citation>
    <scope>NUCLEOTIDE SEQUENCE [LARGE SCALE GENOMIC DNA]</scope>
    <source>
        <strain evidence="10 11">NPDC001694</strain>
    </source>
</reference>
<name>A0ABV1TUH9_9ACTN</name>
<dbReference type="PRINTS" id="PR01806">
    <property type="entry name" value="VIRFACTRMVIN"/>
</dbReference>
<evidence type="ECO:0000256" key="5">
    <source>
        <dbReference type="ARBA" id="ARBA00022960"/>
    </source>
</evidence>
<evidence type="ECO:0000256" key="7">
    <source>
        <dbReference type="ARBA" id="ARBA00022989"/>
    </source>
</evidence>
<feature type="transmembrane region" description="Helical" evidence="9">
    <location>
        <begin position="337"/>
        <end position="360"/>
    </location>
</feature>
<comment type="caution">
    <text evidence="10">The sequence shown here is derived from an EMBL/GenBank/DDBJ whole genome shotgun (WGS) entry which is preliminary data.</text>
</comment>
<dbReference type="InterPro" id="IPR052031">
    <property type="entry name" value="Membrane_Transporter-Flippase"/>
</dbReference>
<evidence type="ECO:0000256" key="1">
    <source>
        <dbReference type="ARBA" id="ARBA00004651"/>
    </source>
</evidence>
<feature type="transmembrane region" description="Helical" evidence="9">
    <location>
        <begin position="520"/>
        <end position="543"/>
    </location>
</feature>
<keyword evidence="6" id="KW-0573">Peptidoglycan synthesis</keyword>
<feature type="transmembrane region" description="Helical" evidence="9">
    <location>
        <begin position="549"/>
        <end position="570"/>
    </location>
</feature>
<comment type="subcellular location">
    <subcellularLocation>
        <location evidence="1">Cell membrane</location>
        <topology evidence="1">Multi-pass membrane protein</topology>
    </subcellularLocation>
</comment>
<feature type="transmembrane region" description="Helical" evidence="9">
    <location>
        <begin position="65"/>
        <end position="85"/>
    </location>
</feature>
<sequence length="592" mass="62056">MDAEGDGSRTAARDFETLRIRRVPGSAAGVNSVVTEAVPAPGGSSGAGGSPGLMKSSAVMAAGTLVSRLTGFLRTLVMGAALGVGTLNDTYQVANTLPTMIYVLVGGGALNAVFVPQLVRSMKEDSDGGAAYANRLITLVVTFLGSATLICVVAAPEFIRVMSPSMATHPDQMRVAVAFARYCLPTMFFMGIHVVMGQILNARGRFGAMMWTPVLNNILIIASFGSFAWVFGTASRSGISASTITPQGTRLLGVGTLLGLAVQALAMVPYLRDSGFRIRLRFDWRGHGLGKALGLAKWTFLFVLVNQAGMVVVTRLATAAGAAAEKSGHPGTGITAYNYALLLWQMPQAIITVSVMTAVLPRIARAAADGDHGAVRDDISQGLRTSAVAIVPCAFAFLALGVPLIQLLYAGAGEEGARNIGFVLMAFALGLIPYSVQYVLLRGFYAYEDTRTPFFNTLVVALVNAAGSFTAYLLLPARWAVTGMALTYGLAYVICVGVAWKRLRDRLGGDLDGRRVVRTYARLVGAALPASLAAGSVAAWLMAAVQAPAVAALTALAAGATVLIALFLLLARVLRISEVDAMVNMVRTRLGR</sequence>
<feature type="transmembrane region" description="Helical" evidence="9">
    <location>
        <begin position="453"/>
        <end position="473"/>
    </location>
</feature>
<dbReference type="Pfam" id="PF03023">
    <property type="entry name" value="MurJ"/>
    <property type="match status" value="1"/>
</dbReference>
<feature type="transmembrane region" description="Helical" evidence="9">
    <location>
        <begin position="420"/>
        <end position="441"/>
    </location>
</feature>
<feature type="transmembrane region" description="Helical" evidence="9">
    <location>
        <begin position="208"/>
        <end position="231"/>
    </location>
</feature>
<keyword evidence="3" id="KW-1003">Cell membrane</keyword>
<dbReference type="EMBL" id="JBEOZM010000034">
    <property type="protein sequence ID" value="MER6273698.1"/>
    <property type="molecule type" value="Genomic_DNA"/>
</dbReference>
<dbReference type="RefSeq" id="WP_351961953.1">
    <property type="nucleotide sequence ID" value="NZ_JBEOZM010000034.1"/>
</dbReference>
<keyword evidence="8 9" id="KW-0472">Membrane</keyword>
<feature type="transmembrane region" description="Helical" evidence="9">
    <location>
        <begin position="292"/>
        <end position="317"/>
    </location>
</feature>
<evidence type="ECO:0000313" key="10">
    <source>
        <dbReference type="EMBL" id="MER6273698.1"/>
    </source>
</evidence>
<dbReference type="PANTHER" id="PTHR43549:SF3">
    <property type="entry name" value="MULTIDRUG RESISTANCE PROTEIN YPNP-RELATED"/>
    <property type="match status" value="1"/>
</dbReference>
<keyword evidence="5" id="KW-0133">Cell shape</keyword>
<evidence type="ECO:0000313" key="11">
    <source>
        <dbReference type="Proteomes" id="UP001490365"/>
    </source>
</evidence>
<feature type="transmembrane region" description="Helical" evidence="9">
    <location>
        <begin position="175"/>
        <end position="196"/>
    </location>
</feature>
<accession>A0ABV1TUH9</accession>
<evidence type="ECO:0000256" key="2">
    <source>
        <dbReference type="ARBA" id="ARBA00022448"/>
    </source>
</evidence>
<feature type="transmembrane region" description="Helical" evidence="9">
    <location>
        <begin position="97"/>
        <end position="115"/>
    </location>
</feature>
<evidence type="ECO:0000256" key="4">
    <source>
        <dbReference type="ARBA" id="ARBA00022692"/>
    </source>
</evidence>
<protein>
    <submittedName>
        <fullName evidence="10">Murein biosynthesis integral membrane protein MurJ</fullName>
    </submittedName>
</protein>
<evidence type="ECO:0000256" key="9">
    <source>
        <dbReference type="SAM" id="Phobius"/>
    </source>
</evidence>
<dbReference type="Proteomes" id="UP001490365">
    <property type="component" value="Unassembled WGS sequence"/>
</dbReference>